<dbReference type="InterPro" id="IPR029055">
    <property type="entry name" value="Ntn_hydrolases_N"/>
</dbReference>
<protein>
    <recommendedName>
        <fullName evidence="8">Proteasome subunit beta</fullName>
    </recommendedName>
</protein>
<proteinExistence type="predicted"/>
<organism evidence="6 7">
    <name type="scientific">Riccia fluitans</name>
    <dbReference type="NCBI Taxonomy" id="41844"/>
    <lineage>
        <taxon>Eukaryota</taxon>
        <taxon>Viridiplantae</taxon>
        <taxon>Streptophyta</taxon>
        <taxon>Embryophyta</taxon>
        <taxon>Marchantiophyta</taxon>
        <taxon>Marchantiopsida</taxon>
        <taxon>Marchantiidae</taxon>
        <taxon>Marchantiales</taxon>
        <taxon>Ricciaceae</taxon>
        <taxon>Riccia</taxon>
    </lineage>
</organism>
<comment type="subcellular location">
    <subcellularLocation>
        <location evidence="1">Nucleus</location>
    </subcellularLocation>
</comment>
<gene>
    <name evidence="6" type="ORF">R1flu_013544</name>
</gene>
<dbReference type="PANTHER" id="PTHR11599">
    <property type="entry name" value="PROTEASOME SUBUNIT ALPHA/BETA"/>
    <property type="match status" value="1"/>
</dbReference>
<keyword evidence="4" id="KW-0539">Nucleus</keyword>
<dbReference type="AlphaFoldDB" id="A0ABD1YDQ0"/>
<dbReference type="InterPro" id="IPR035206">
    <property type="entry name" value="Proteasome_beta2"/>
</dbReference>
<name>A0ABD1YDQ0_9MARC</name>
<comment type="caution">
    <text evidence="6">The sequence shown here is derived from an EMBL/GenBank/DDBJ whole genome shotgun (WGS) entry which is preliminary data.</text>
</comment>
<evidence type="ECO:0000313" key="7">
    <source>
        <dbReference type="Proteomes" id="UP001605036"/>
    </source>
</evidence>
<evidence type="ECO:0000313" key="6">
    <source>
        <dbReference type="EMBL" id="KAL2628858.1"/>
    </source>
</evidence>
<dbReference type="InterPro" id="IPR001353">
    <property type="entry name" value="Proteasome_sua/b"/>
</dbReference>
<evidence type="ECO:0000256" key="5">
    <source>
        <dbReference type="ARBA" id="ARBA00024953"/>
    </source>
</evidence>
<dbReference type="SUPFAM" id="SSF56235">
    <property type="entry name" value="N-terminal nucleophile aminohydrolases (Ntn hydrolases)"/>
    <property type="match status" value="1"/>
</dbReference>
<evidence type="ECO:0008006" key="8">
    <source>
        <dbReference type="Google" id="ProtNLM"/>
    </source>
</evidence>
<keyword evidence="3" id="KW-0647">Proteasome</keyword>
<dbReference type="Gene3D" id="3.60.20.10">
    <property type="entry name" value="Glutamine Phosphoribosylpyrophosphate, subunit 1, domain 1"/>
    <property type="match status" value="1"/>
</dbReference>
<dbReference type="GO" id="GO:0000502">
    <property type="term" value="C:proteasome complex"/>
    <property type="evidence" value="ECO:0007669"/>
    <property type="project" value="UniProtKB-KW"/>
</dbReference>
<dbReference type="Proteomes" id="UP001605036">
    <property type="component" value="Unassembled WGS sequence"/>
</dbReference>
<comment type="function">
    <text evidence="5">Non-catalytic component of the proteasome, a multicatalytic proteinase complex which is characterized by its ability to cleave peptides with Arg, Phe, Tyr, Leu, and Glu adjacent to the leaving group at neutral or slightly basic pH. The proteasome has an ATP-dependent proteolytic activity.</text>
</comment>
<dbReference type="GO" id="GO:0005634">
    <property type="term" value="C:nucleus"/>
    <property type="evidence" value="ECO:0007669"/>
    <property type="project" value="UniProtKB-SubCell"/>
</dbReference>
<dbReference type="InterPro" id="IPR050115">
    <property type="entry name" value="Proteasome_alpha"/>
</dbReference>
<dbReference type="CDD" id="cd03758">
    <property type="entry name" value="proteasome_beta_type_2"/>
    <property type="match status" value="1"/>
</dbReference>
<evidence type="ECO:0000256" key="1">
    <source>
        <dbReference type="ARBA" id="ARBA00004123"/>
    </source>
</evidence>
<keyword evidence="7" id="KW-1185">Reference proteome</keyword>
<sequence>MECLFGIQGDKFALLVADTSQVQSIVVQKTEEDKIMLLDSHKLLGTIGENGDRVQFSEYIQKNILLYQFRNGIPLSTAAAANFTCGELAHALRKNPYFVNMMIAGYDSEEGPSLYYLDYIATLHKVKTGALGYGAYFVLSLMDKYYSKNMSLDAALDLVDKCILEIKTRLMGAPPNFVIKIVDENGARELAWRKTVEDINGPRPTPSTPIERSLQLLIIVDGDNASEAEGQVTSAPCFLQISPSVFEGKKGQGQAPVMSELSMGLLGSPKRHQRILASKQECLGGEAVRTEETFDDL</sequence>
<dbReference type="InterPro" id="IPR023333">
    <property type="entry name" value="Proteasome_suB-type"/>
</dbReference>
<dbReference type="FunFam" id="3.60.20.10:FF:000008">
    <property type="entry name" value="Proteasome subunit beta type-4"/>
    <property type="match status" value="1"/>
</dbReference>
<keyword evidence="2" id="KW-0963">Cytoplasm</keyword>
<dbReference type="PROSITE" id="PS51476">
    <property type="entry name" value="PROTEASOME_BETA_2"/>
    <property type="match status" value="1"/>
</dbReference>
<evidence type="ECO:0000256" key="4">
    <source>
        <dbReference type="ARBA" id="ARBA00023242"/>
    </source>
</evidence>
<evidence type="ECO:0000256" key="2">
    <source>
        <dbReference type="ARBA" id="ARBA00022490"/>
    </source>
</evidence>
<dbReference type="Pfam" id="PF00227">
    <property type="entry name" value="Proteasome"/>
    <property type="match status" value="1"/>
</dbReference>
<dbReference type="EMBL" id="JBHFFA010000004">
    <property type="protein sequence ID" value="KAL2628858.1"/>
    <property type="molecule type" value="Genomic_DNA"/>
</dbReference>
<accession>A0ABD1YDQ0</accession>
<evidence type="ECO:0000256" key="3">
    <source>
        <dbReference type="ARBA" id="ARBA00022942"/>
    </source>
</evidence>
<reference evidence="6 7" key="1">
    <citation type="submission" date="2024-09" db="EMBL/GenBank/DDBJ databases">
        <title>Chromosome-scale assembly of Riccia fluitans.</title>
        <authorList>
            <person name="Paukszto L."/>
            <person name="Sawicki J."/>
            <person name="Karawczyk K."/>
            <person name="Piernik-Szablinska J."/>
            <person name="Szczecinska M."/>
            <person name="Mazdziarz M."/>
        </authorList>
    </citation>
    <scope>NUCLEOTIDE SEQUENCE [LARGE SCALE GENOMIC DNA]</scope>
    <source>
        <strain evidence="6">Rf_01</strain>
        <tissue evidence="6">Aerial parts of the thallus</tissue>
    </source>
</reference>